<evidence type="ECO:0000256" key="6">
    <source>
        <dbReference type="SAM" id="Phobius"/>
    </source>
</evidence>
<dbReference type="PANTHER" id="PTHR32234:SF0">
    <property type="entry name" value="THIOL:DISULFIDE INTERCHANGE PROTEIN DSBD"/>
    <property type="match status" value="1"/>
</dbReference>
<dbReference type="EMBL" id="JABBPG010000004">
    <property type="protein sequence ID" value="NOU51365.1"/>
    <property type="molecule type" value="Genomic_DNA"/>
</dbReference>
<feature type="transmembrane region" description="Helical" evidence="6">
    <location>
        <begin position="203"/>
        <end position="221"/>
    </location>
</feature>
<feature type="transmembrane region" description="Helical" evidence="6">
    <location>
        <begin position="17"/>
        <end position="40"/>
    </location>
</feature>
<evidence type="ECO:0000256" key="4">
    <source>
        <dbReference type="ARBA" id="ARBA00022989"/>
    </source>
</evidence>
<comment type="caution">
    <text evidence="8">The sequence shown here is derived from an EMBL/GenBank/DDBJ whole genome shotgun (WGS) entry which is preliminary data.</text>
</comment>
<proteinExistence type="predicted"/>
<dbReference type="GO" id="GO:0045454">
    <property type="term" value="P:cell redox homeostasis"/>
    <property type="evidence" value="ECO:0007669"/>
    <property type="project" value="TreeGrafter"/>
</dbReference>
<dbReference type="GO" id="GO:0017004">
    <property type="term" value="P:cytochrome complex assembly"/>
    <property type="evidence" value="ECO:0007669"/>
    <property type="project" value="UniProtKB-KW"/>
</dbReference>
<evidence type="ECO:0000256" key="1">
    <source>
        <dbReference type="ARBA" id="ARBA00004141"/>
    </source>
</evidence>
<dbReference type="GO" id="GO:0015035">
    <property type="term" value="F:protein-disulfide reductase activity"/>
    <property type="evidence" value="ECO:0007669"/>
    <property type="project" value="TreeGrafter"/>
</dbReference>
<dbReference type="RefSeq" id="WP_171626423.1">
    <property type="nucleotide sequence ID" value="NZ_JABBPG010000004.1"/>
</dbReference>
<dbReference type="GO" id="GO:0016020">
    <property type="term" value="C:membrane"/>
    <property type="evidence" value="ECO:0007669"/>
    <property type="project" value="UniProtKB-SubCell"/>
</dbReference>
<keyword evidence="9" id="KW-1185">Reference proteome</keyword>
<gene>
    <name evidence="8" type="ORF">HG263_12580</name>
</gene>
<sequence>MSESFFIDLLQQDTPSLYWLGVALLMGVLTSLSPCIYPIIPITVATLGQQRSGSPIALRALLYCLGVALVYTALGATAAMTGQFFGTVASNPYVQIAFANILLLFAFVLKGWIPLPAFITQHNFQTNSKSAFLMGVASGFVAAPCSSPVLAAILLFVAQKQSLSWGISILFTFSVGMCLLLFLAGISSGFITKLPKSGKWLSTIQWALFLLFLIMSEYYLLRAGQLLYL</sequence>
<evidence type="ECO:0000313" key="9">
    <source>
        <dbReference type="Proteomes" id="UP000586305"/>
    </source>
</evidence>
<feature type="domain" description="Cytochrome C biogenesis protein transmembrane" evidence="7">
    <location>
        <begin position="19"/>
        <end position="219"/>
    </location>
</feature>
<keyword evidence="5 6" id="KW-0472">Membrane</keyword>
<keyword evidence="3" id="KW-0201">Cytochrome c-type biogenesis</keyword>
<feature type="transmembrane region" description="Helical" evidence="6">
    <location>
        <begin position="60"/>
        <end position="85"/>
    </location>
</feature>
<evidence type="ECO:0000259" key="7">
    <source>
        <dbReference type="Pfam" id="PF02683"/>
    </source>
</evidence>
<feature type="transmembrane region" description="Helical" evidence="6">
    <location>
        <begin position="131"/>
        <end position="157"/>
    </location>
</feature>
<accession>A0A849VE17</accession>
<organism evidence="8 9">
    <name type="scientific">Pseudoalteromonas caenipelagi</name>
    <dbReference type="NCBI Taxonomy" id="2726988"/>
    <lineage>
        <taxon>Bacteria</taxon>
        <taxon>Pseudomonadati</taxon>
        <taxon>Pseudomonadota</taxon>
        <taxon>Gammaproteobacteria</taxon>
        <taxon>Alteromonadales</taxon>
        <taxon>Pseudoalteromonadaceae</taxon>
        <taxon>Pseudoalteromonas</taxon>
    </lineage>
</organism>
<feature type="transmembrane region" description="Helical" evidence="6">
    <location>
        <begin position="97"/>
        <end position="119"/>
    </location>
</feature>
<protein>
    <submittedName>
        <fullName evidence="8">Thiol:disulfide interchange protein</fullName>
    </submittedName>
</protein>
<dbReference type="AlphaFoldDB" id="A0A849VE17"/>
<reference evidence="8 9" key="1">
    <citation type="submission" date="2020-04" db="EMBL/GenBank/DDBJ databases">
        <title>Pseudoalteromonas caenipelagi sp. nov., isolated from a tidal flat.</title>
        <authorList>
            <person name="Park S."/>
            <person name="Yoon J.-H."/>
        </authorList>
    </citation>
    <scope>NUCLEOTIDE SEQUENCE [LARGE SCALE GENOMIC DNA]</scope>
    <source>
        <strain evidence="8 9">JBTF-M23</strain>
    </source>
</reference>
<evidence type="ECO:0000256" key="5">
    <source>
        <dbReference type="ARBA" id="ARBA00023136"/>
    </source>
</evidence>
<dbReference type="PANTHER" id="PTHR32234">
    <property type="entry name" value="THIOL:DISULFIDE INTERCHANGE PROTEIN DSBD"/>
    <property type="match status" value="1"/>
</dbReference>
<evidence type="ECO:0000313" key="8">
    <source>
        <dbReference type="EMBL" id="NOU51365.1"/>
    </source>
</evidence>
<evidence type="ECO:0000256" key="3">
    <source>
        <dbReference type="ARBA" id="ARBA00022748"/>
    </source>
</evidence>
<comment type="subcellular location">
    <subcellularLocation>
        <location evidence="1">Membrane</location>
        <topology evidence="1">Multi-pass membrane protein</topology>
    </subcellularLocation>
</comment>
<dbReference type="InterPro" id="IPR003834">
    <property type="entry name" value="Cyt_c_assmbl_TM_dom"/>
</dbReference>
<name>A0A849VE17_9GAMM</name>
<dbReference type="Proteomes" id="UP000586305">
    <property type="component" value="Unassembled WGS sequence"/>
</dbReference>
<dbReference type="Pfam" id="PF02683">
    <property type="entry name" value="DsbD_TM"/>
    <property type="match status" value="1"/>
</dbReference>
<evidence type="ECO:0000256" key="2">
    <source>
        <dbReference type="ARBA" id="ARBA00022692"/>
    </source>
</evidence>
<keyword evidence="2 6" id="KW-0812">Transmembrane</keyword>
<feature type="transmembrane region" description="Helical" evidence="6">
    <location>
        <begin position="163"/>
        <end position="191"/>
    </location>
</feature>
<keyword evidence="4 6" id="KW-1133">Transmembrane helix</keyword>